<dbReference type="InterPro" id="IPR013103">
    <property type="entry name" value="RVT_2"/>
</dbReference>
<feature type="domain" description="Reverse transcriptase Ty1/copia-type" evidence="1">
    <location>
        <begin position="11"/>
        <end position="154"/>
    </location>
</feature>
<keyword evidence="3" id="KW-1185">Reference proteome</keyword>
<evidence type="ECO:0000313" key="2">
    <source>
        <dbReference type="EMBL" id="WVZ77787.1"/>
    </source>
</evidence>
<sequence>MQEEITALQENHTWELVPRPHHRHIVTGKWVFRHKLRADGSLERYKARWVVRGFTQRPGIDFSETFSPVVKPASIRSVLTIAASRSWPVHQLDVKNAFLHGFLDEQVYCLQPAGFVDSTHPDYVCKLGRSLYGLKQAPRAWFQRFTAVARDIGFL</sequence>
<gene>
    <name evidence="2" type="ORF">U9M48_025611</name>
</gene>
<dbReference type="InterPro" id="IPR043502">
    <property type="entry name" value="DNA/RNA_pol_sf"/>
</dbReference>
<dbReference type="AlphaFoldDB" id="A0AAQ3WX99"/>
<organism evidence="2 3">
    <name type="scientific">Paspalum notatum var. saurae</name>
    <dbReference type="NCBI Taxonomy" id="547442"/>
    <lineage>
        <taxon>Eukaryota</taxon>
        <taxon>Viridiplantae</taxon>
        <taxon>Streptophyta</taxon>
        <taxon>Embryophyta</taxon>
        <taxon>Tracheophyta</taxon>
        <taxon>Spermatophyta</taxon>
        <taxon>Magnoliopsida</taxon>
        <taxon>Liliopsida</taxon>
        <taxon>Poales</taxon>
        <taxon>Poaceae</taxon>
        <taxon>PACMAD clade</taxon>
        <taxon>Panicoideae</taxon>
        <taxon>Andropogonodae</taxon>
        <taxon>Paspaleae</taxon>
        <taxon>Paspalinae</taxon>
        <taxon>Paspalum</taxon>
    </lineage>
</organism>
<dbReference type="EMBL" id="CP144749">
    <property type="protein sequence ID" value="WVZ77787.1"/>
    <property type="molecule type" value="Genomic_DNA"/>
</dbReference>
<evidence type="ECO:0000259" key="1">
    <source>
        <dbReference type="Pfam" id="PF07727"/>
    </source>
</evidence>
<protein>
    <recommendedName>
        <fullName evidence="1">Reverse transcriptase Ty1/copia-type domain-containing protein</fullName>
    </recommendedName>
</protein>
<reference evidence="2 3" key="1">
    <citation type="submission" date="2024-02" db="EMBL/GenBank/DDBJ databases">
        <title>High-quality chromosome-scale genome assembly of Pensacola bahiagrass (Paspalum notatum Flugge var. saurae).</title>
        <authorList>
            <person name="Vega J.M."/>
            <person name="Podio M."/>
            <person name="Orjuela J."/>
            <person name="Siena L.A."/>
            <person name="Pessino S.C."/>
            <person name="Combes M.C."/>
            <person name="Mariac C."/>
            <person name="Albertini E."/>
            <person name="Pupilli F."/>
            <person name="Ortiz J.P.A."/>
            <person name="Leblanc O."/>
        </authorList>
    </citation>
    <scope>NUCLEOTIDE SEQUENCE [LARGE SCALE GENOMIC DNA]</scope>
    <source>
        <strain evidence="2">R1</strain>
        <tissue evidence="2">Leaf</tissue>
    </source>
</reference>
<accession>A0AAQ3WX99</accession>
<dbReference type="SUPFAM" id="SSF56672">
    <property type="entry name" value="DNA/RNA polymerases"/>
    <property type="match status" value="1"/>
</dbReference>
<dbReference type="Pfam" id="PF07727">
    <property type="entry name" value="RVT_2"/>
    <property type="match status" value="1"/>
</dbReference>
<evidence type="ECO:0000313" key="3">
    <source>
        <dbReference type="Proteomes" id="UP001341281"/>
    </source>
</evidence>
<dbReference type="Proteomes" id="UP001341281">
    <property type="component" value="Chromosome 05"/>
</dbReference>
<name>A0AAQ3WX99_PASNO</name>
<proteinExistence type="predicted"/>